<proteinExistence type="predicted"/>
<name>A0A1D1XDA1_9ARAE</name>
<keyword evidence="2" id="KW-0251">Elongation factor</keyword>
<dbReference type="InterPro" id="IPR008004">
    <property type="entry name" value="OCTOPUS-like"/>
</dbReference>
<keyword evidence="2" id="KW-0648">Protein biosynthesis</keyword>
<feature type="compositionally biased region" description="Pro residues" evidence="1">
    <location>
        <begin position="213"/>
        <end position="225"/>
    </location>
</feature>
<dbReference type="GO" id="GO:0003746">
    <property type="term" value="F:translation elongation factor activity"/>
    <property type="evidence" value="ECO:0007669"/>
    <property type="project" value="UniProtKB-KW"/>
</dbReference>
<gene>
    <name evidence="2" type="primary">At2g34210</name>
    <name evidence="2" type="ORF">g.31921</name>
</gene>
<dbReference type="EMBL" id="GDJX01027564">
    <property type="protein sequence ID" value="JAT40372.1"/>
    <property type="molecule type" value="Transcribed_RNA"/>
</dbReference>
<sequence>MTKCGKHPCEQGAGVCPSCLRERLLAILAAQSGRSQRYCVGHPGRRPLPPLEFPRSVSPYASPRRSLDLDALPSDDDGDRCGRPQPIRFYSTPLVGPDAGGRKGFSIFSSIFGSGGQNFRSEGAEKPCRASWIAELGPNSWFAALLPGWRKKREEETRHPAADAAEEDGVRRTRRGRAWCPHRGMSPARDEGGSGSESGYSTESPEEWRRRPTPTPMRKPAPPTPAHRAVSGFVVCLSPLVRAIPRQSHGGDGAAGPLGERRGTVGTTHRRHRHRHGPAALCQNRSRKLADLGRFR</sequence>
<evidence type="ECO:0000313" key="2">
    <source>
        <dbReference type="EMBL" id="JAT40372.1"/>
    </source>
</evidence>
<feature type="region of interest" description="Disordered" evidence="1">
    <location>
        <begin position="247"/>
        <end position="277"/>
    </location>
</feature>
<accession>A0A1D1XDA1</accession>
<evidence type="ECO:0000256" key="1">
    <source>
        <dbReference type="SAM" id="MobiDB-lite"/>
    </source>
</evidence>
<feature type="region of interest" description="Disordered" evidence="1">
    <location>
        <begin position="154"/>
        <end position="227"/>
    </location>
</feature>
<dbReference type="PANTHER" id="PTHR35486:SF1">
    <property type="entry name" value="OS02G0689500 PROTEIN"/>
    <property type="match status" value="1"/>
</dbReference>
<dbReference type="PANTHER" id="PTHR35486">
    <property type="entry name" value="EXPRESSED PROTEIN"/>
    <property type="match status" value="1"/>
</dbReference>
<dbReference type="AlphaFoldDB" id="A0A1D1XDA1"/>
<feature type="region of interest" description="Disordered" evidence="1">
    <location>
        <begin position="50"/>
        <end position="83"/>
    </location>
</feature>
<dbReference type="Pfam" id="PF05340">
    <property type="entry name" value="DUF740"/>
    <property type="match status" value="1"/>
</dbReference>
<organism evidence="2">
    <name type="scientific">Anthurium amnicola</name>
    <dbReference type="NCBI Taxonomy" id="1678845"/>
    <lineage>
        <taxon>Eukaryota</taxon>
        <taxon>Viridiplantae</taxon>
        <taxon>Streptophyta</taxon>
        <taxon>Embryophyta</taxon>
        <taxon>Tracheophyta</taxon>
        <taxon>Spermatophyta</taxon>
        <taxon>Magnoliopsida</taxon>
        <taxon>Liliopsida</taxon>
        <taxon>Araceae</taxon>
        <taxon>Pothoideae</taxon>
        <taxon>Potheae</taxon>
        <taxon>Anthurium</taxon>
    </lineage>
</organism>
<reference evidence="2" key="1">
    <citation type="submission" date="2015-07" db="EMBL/GenBank/DDBJ databases">
        <title>Transcriptome Assembly of Anthurium amnicola.</title>
        <authorList>
            <person name="Suzuki J."/>
        </authorList>
    </citation>
    <scope>NUCLEOTIDE SEQUENCE</scope>
</reference>
<protein>
    <submittedName>
        <fullName evidence="2">Putative transcription elongation factor SPT5 2</fullName>
    </submittedName>
</protein>
<feature type="compositionally biased region" description="Basic residues" evidence="1">
    <location>
        <begin position="268"/>
        <end position="277"/>
    </location>
</feature>